<name>A0ABU8BG99_9BRAD</name>
<evidence type="ECO:0000313" key="2">
    <source>
        <dbReference type="Proteomes" id="UP001364224"/>
    </source>
</evidence>
<organism evidence="1 2">
    <name type="scientific">Bradyrhizobium algeriense</name>
    <dbReference type="NCBI Taxonomy" id="634784"/>
    <lineage>
        <taxon>Bacteria</taxon>
        <taxon>Pseudomonadati</taxon>
        <taxon>Pseudomonadota</taxon>
        <taxon>Alphaproteobacteria</taxon>
        <taxon>Hyphomicrobiales</taxon>
        <taxon>Nitrobacteraceae</taxon>
        <taxon>Bradyrhizobium</taxon>
    </lineage>
</organism>
<reference evidence="1 2" key="1">
    <citation type="submission" date="2024-02" db="EMBL/GenBank/DDBJ databases">
        <title>Adaptive strategies in a cosmopolitan and abundant soil bacterium.</title>
        <authorList>
            <person name="Carini P."/>
        </authorList>
    </citation>
    <scope>NUCLEOTIDE SEQUENCE [LARGE SCALE GENOMIC DNA]</scope>
    <source>
        <strain evidence="1 2">AZCC 1608</strain>
    </source>
</reference>
<dbReference type="Proteomes" id="UP001364224">
    <property type="component" value="Unassembled WGS sequence"/>
</dbReference>
<evidence type="ECO:0000313" key="1">
    <source>
        <dbReference type="EMBL" id="MEH2557562.1"/>
    </source>
</evidence>
<comment type="caution">
    <text evidence="1">The sequence shown here is derived from an EMBL/GenBank/DDBJ whole genome shotgun (WGS) entry which is preliminary data.</text>
</comment>
<keyword evidence="2" id="KW-1185">Reference proteome</keyword>
<gene>
    <name evidence="1" type="ORF">V1286_005091</name>
</gene>
<accession>A0ABU8BG99</accession>
<proteinExistence type="predicted"/>
<protein>
    <submittedName>
        <fullName evidence="1">Uncharacterized protein</fullName>
    </submittedName>
</protein>
<sequence>MVKERRSEKELRQMMLAAARQHVECNELEDLFIFGPTPRPGANWGFGIAGKENKVSVACYTRLDQIASHLQGKYELHPVKAARRDIEARVWSLVHDHPTLKAWLSRSGGAYDIATFKKLEGQPNWTMEWNTDDQPAKAAFERIVRSVQTQIELES</sequence>
<dbReference type="EMBL" id="JAZHRV010000001">
    <property type="protein sequence ID" value="MEH2557562.1"/>
    <property type="molecule type" value="Genomic_DNA"/>
</dbReference>
<dbReference type="RefSeq" id="WP_334483886.1">
    <property type="nucleotide sequence ID" value="NZ_JAZHRV010000001.1"/>
</dbReference>